<dbReference type="InterPro" id="IPR014001">
    <property type="entry name" value="Helicase_ATP-bd"/>
</dbReference>
<dbReference type="InterPro" id="IPR001650">
    <property type="entry name" value="Helicase_C-like"/>
</dbReference>
<reference evidence="4 5" key="1">
    <citation type="journal article" date="2015" name="Stand. Genomic Sci.">
        <title>Genomic Encyclopedia of Bacterial and Archaeal Type Strains, Phase III: the genomes of soil and plant-associated and newly described type strains.</title>
        <authorList>
            <person name="Whitman W.B."/>
            <person name="Woyke T."/>
            <person name="Klenk H.P."/>
            <person name="Zhou Y."/>
            <person name="Lilburn T.G."/>
            <person name="Beck B.J."/>
            <person name="De Vos P."/>
            <person name="Vandamme P."/>
            <person name="Eisen J.A."/>
            <person name="Garrity G."/>
            <person name="Hugenholtz P."/>
            <person name="Kyrpides N.C."/>
        </authorList>
    </citation>
    <scope>NUCLEOTIDE SEQUENCE [LARGE SCALE GENOMIC DNA]</scope>
    <source>
        <strain evidence="4 5">VKM Ac-2572</strain>
    </source>
</reference>
<evidence type="ECO:0000313" key="4">
    <source>
        <dbReference type="EMBL" id="TCO33385.1"/>
    </source>
</evidence>
<sequence length="1099" mass="121430">MEGSGSSDVSAMDGRALGLHGLPLVGTYSTGDNALRGFYLPALAASCAYDRMAGYYSSTVLRITARGLRRFLTNAQDHGGRMRLIVGAQLSAQDVAAVRAGTLERAEAIGRAARACPVDFDGDATGDSYLRMLGWMVREGLLEIRVGVPLDADGQPLAPAEARGYFHSKYGVLTDQSGDQVAFIGSENETASGWLYNHETFSVAPSWDPAIWKWQGADIVRRFEEHWANHPDAGWAILPLADVDDRLLKMVTHDYMPPDHDPIWAALGLRDPDGAGIEPEADPTEQHEEAAWADLVDLAQEPLRTPFTGALSAPVTPLPHQARLLHRAVGTYPRSYLFADPVGFGKTIEVGLVLRELLLSGKANNALILVPASVLKQWQEELAEKIGLLVPRYVGSEFLDLEDRSVSTPENSSPWSAFPIVLASSHLARRRARRDGVLAAGPWDVVVVDEAHHGRRRGSKPTDTPNSLLSLLLAMKDNGSWRALYLATATPMQMNPHEAWDLINLFDLPGRWSRSAADFVSYYTQLREEPAQRAWLRLAAMVNDYLSDPDADRASGLETAIKAELGPVRSRKITRIHNQPLPTETAAALSPTEVRLMDAWLRHHTPMRDRVFRNTRDTLLAYQAAGIIGPEVTIPERHVQDVFIDLDQRERRLYERIENYIRRYYNAYMAGNTTQALGFIMTVYRRRLTSSFYAIRCSLERRLAALEHGATLGDLLTDDDQASLDESPLFDVDDLDISVRLLEGEIAELRDFVADLATFAGEDTKASRLADDLAESLATYSSVVVFTQYTDTMDYVRERLLTAGYDKVGCYSGRGGELWDGGAWRHVSKAEVKDEFRRGGLHVLIGTDSMSEGLNLQTSGRLINYDMPWNLMRVEQRIGRVDRIGATYKEVRVTNYFYSDTVEEAVYRGIATNYGDFTDIVGSAQPVLGTIETAIAQLALTDAASSREQREADIDEAVNQIRGDIAVAGRQAVRLDDLGDTPYLDYASAEALALPDDVKDHGQVEKLRQRLLANPLTRDLLSPVPGRDGIYRYQPPRVPSAISFAPGSHPTTPEEVRGEVGSGSLLVTFDRDVADQSPDVLYATYGTPWLDAVLPAPPD</sequence>
<dbReference type="Gene3D" id="3.40.50.300">
    <property type="entry name" value="P-loop containing nucleotide triphosphate hydrolases"/>
    <property type="match status" value="1"/>
</dbReference>
<dbReference type="AlphaFoldDB" id="A0A4R2HTQ4"/>
<dbReference type="PROSITE" id="PS51192">
    <property type="entry name" value="HELICASE_ATP_BIND_1"/>
    <property type="match status" value="1"/>
</dbReference>
<protein>
    <submittedName>
        <fullName evidence="4">Phospholipase D-like protein</fullName>
    </submittedName>
</protein>
<dbReference type="CDD" id="cd18793">
    <property type="entry name" value="SF2_C_SNF"/>
    <property type="match status" value="1"/>
</dbReference>
<dbReference type="InterPro" id="IPR027417">
    <property type="entry name" value="P-loop_NTPase"/>
</dbReference>
<dbReference type="Proteomes" id="UP000294508">
    <property type="component" value="Unassembled WGS sequence"/>
</dbReference>
<dbReference type="PROSITE" id="PS51194">
    <property type="entry name" value="HELICASE_CTER"/>
    <property type="match status" value="1"/>
</dbReference>
<dbReference type="EMBL" id="SLWN01000003">
    <property type="protein sequence ID" value="TCO33385.1"/>
    <property type="molecule type" value="Genomic_DNA"/>
</dbReference>
<comment type="caution">
    <text evidence="4">The sequence shown here is derived from an EMBL/GenBank/DDBJ whole genome shotgun (WGS) entry which is preliminary data.</text>
</comment>
<keyword evidence="5" id="KW-1185">Reference proteome</keyword>
<dbReference type="InterPro" id="IPR038718">
    <property type="entry name" value="SNF2-like_sf"/>
</dbReference>
<evidence type="ECO:0000259" key="3">
    <source>
        <dbReference type="PROSITE" id="PS51194"/>
    </source>
</evidence>
<dbReference type="InterPro" id="IPR049730">
    <property type="entry name" value="SNF2/RAD54-like_C"/>
</dbReference>
<dbReference type="GO" id="GO:0005524">
    <property type="term" value="F:ATP binding"/>
    <property type="evidence" value="ECO:0007669"/>
    <property type="project" value="InterPro"/>
</dbReference>
<keyword evidence="1" id="KW-0378">Hydrolase</keyword>
<feature type="domain" description="Helicase C-terminal" evidence="3">
    <location>
        <begin position="772"/>
        <end position="939"/>
    </location>
</feature>
<feature type="domain" description="Helicase ATP-binding" evidence="2">
    <location>
        <begin position="327"/>
        <end position="509"/>
    </location>
</feature>
<organism evidence="4 5">
    <name type="scientific">Kribbella steppae</name>
    <dbReference type="NCBI Taxonomy" id="2512223"/>
    <lineage>
        <taxon>Bacteria</taxon>
        <taxon>Bacillati</taxon>
        <taxon>Actinomycetota</taxon>
        <taxon>Actinomycetes</taxon>
        <taxon>Propionibacteriales</taxon>
        <taxon>Kribbellaceae</taxon>
        <taxon>Kribbella</taxon>
    </lineage>
</organism>
<accession>A0A4R2HTQ4</accession>
<dbReference type="Pfam" id="PF00271">
    <property type="entry name" value="Helicase_C"/>
    <property type="match status" value="1"/>
</dbReference>
<dbReference type="Pfam" id="PF00176">
    <property type="entry name" value="SNF2-rel_dom"/>
    <property type="match status" value="1"/>
</dbReference>
<dbReference type="RefSeq" id="WP_132208846.1">
    <property type="nucleotide sequence ID" value="NZ_SLWN01000003.1"/>
</dbReference>
<evidence type="ECO:0000313" key="5">
    <source>
        <dbReference type="Proteomes" id="UP000294508"/>
    </source>
</evidence>
<dbReference type="Gene3D" id="3.40.50.10810">
    <property type="entry name" value="Tandem AAA-ATPase domain"/>
    <property type="match status" value="1"/>
</dbReference>
<evidence type="ECO:0000259" key="2">
    <source>
        <dbReference type="PROSITE" id="PS51192"/>
    </source>
</evidence>
<dbReference type="InterPro" id="IPR000330">
    <property type="entry name" value="SNF2_N"/>
</dbReference>
<dbReference type="GO" id="GO:0016787">
    <property type="term" value="F:hydrolase activity"/>
    <property type="evidence" value="ECO:0007669"/>
    <property type="project" value="UniProtKB-KW"/>
</dbReference>
<dbReference type="SMART" id="SM00487">
    <property type="entry name" value="DEXDc"/>
    <property type="match status" value="1"/>
</dbReference>
<dbReference type="PANTHER" id="PTHR10799">
    <property type="entry name" value="SNF2/RAD54 HELICASE FAMILY"/>
    <property type="match status" value="1"/>
</dbReference>
<name>A0A4R2HTQ4_9ACTN</name>
<dbReference type="SUPFAM" id="SSF52540">
    <property type="entry name" value="P-loop containing nucleoside triphosphate hydrolases"/>
    <property type="match status" value="2"/>
</dbReference>
<dbReference type="OrthoDB" id="9814088at2"/>
<proteinExistence type="predicted"/>
<dbReference type="CDD" id="cd09179">
    <property type="entry name" value="PLDc_N_DEXD_a"/>
    <property type="match status" value="1"/>
</dbReference>
<evidence type="ECO:0000256" key="1">
    <source>
        <dbReference type="ARBA" id="ARBA00022801"/>
    </source>
</evidence>
<gene>
    <name evidence="4" type="ORF">EV652_103386</name>
</gene>
<dbReference type="SMART" id="SM00490">
    <property type="entry name" value="HELICc"/>
    <property type="match status" value="1"/>
</dbReference>